<evidence type="ECO:0000256" key="1">
    <source>
        <dbReference type="ARBA" id="ARBA00001970"/>
    </source>
</evidence>
<evidence type="ECO:0000256" key="4">
    <source>
        <dbReference type="ARBA" id="ARBA00012229"/>
    </source>
</evidence>
<keyword evidence="7" id="KW-0285">Flavoprotein</keyword>
<feature type="domain" description="Globin" evidence="15">
    <location>
        <begin position="2"/>
        <end position="140"/>
    </location>
</feature>
<dbReference type="FunFam" id="1.10.490.10:FF:000003">
    <property type="entry name" value="Flavohemoprotein"/>
    <property type="match status" value="1"/>
</dbReference>
<dbReference type="Pfam" id="PF00175">
    <property type="entry name" value="NAD_binding_1"/>
    <property type="match status" value="1"/>
</dbReference>
<comment type="catalytic activity">
    <reaction evidence="14">
        <text>2 nitric oxide + NADPH + 2 O2 = 2 nitrate + NADP(+) + H(+)</text>
        <dbReference type="Rhea" id="RHEA:19465"/>
        <dbReference type="ChEBI" id="CHEBI:15378"/>
        <dbReference type="ChEBI" id="CHEBI:15379"/>
        <dbReference type="ChEBI" id="CHEBI:16480"/>
        <dbReference type="ChEBI" id="CHEBI:17632"/>
        <dbReference type="ChEBI" id="CHEBI:57783"/>
        <dbReference type="ChEBI" id="CHEBI:58349"/>
        <dbReference type="EC" id="1.14.12.17"/>
    </reaction>
</comment>
<keyword evidence="5" id="KW-0216">Detoxification</keyword>
<comment type="catalytic activity">
    <reaction evidence="13">
        <text>2 nitric oxide + NADH + 2 O2 = 2 nitrate + NAD(+) + H(+)</text>
        <dbReference type="Rhea" id="RHEA:19469"/>
        <dbReference type="ChEBI" id="CHEBI:15378"/>
        <dbReference type="ChEBI" id="CHEBI:15379"/>
        <dbReference type="ChEBI" id="CHEBI:16480"/>
        <dbReference type="ChEBI" id="CHEBI:17632"/>
        <dbReference type="ChEBI" id="CHEBI:57540"/>
        <dbReference type="ChEBI" id="CHEBI:57945"/>
        <dbReference type="EC" id="1.14.12.17"/>
    </reaction>
</comment>
<proteinExistence type="inferred from homology"/>
<dbReference type="InterPro" id="IPR017938">
    <property type="entry name" value="Riboflavin_synthase-like_b-brl"/>
</dbReference>
<comment type="cofactor">
    <cofactor evidence="2">
        <name>FAD</name>
        <dbReference type="ChEBI" id="CHEBI:57692"/>
    </cofactor>
</comment>
<dbReference type="GO" id="GO:0019825">
    <property type="term" value="F:oxygen binding"/>
    <property type="evidence" value="ECO:0007669"/>
    <property type="project" value="InterPro"/>
</dbReference>
<dbReference type="GO" id="GO:0046872">
    <property type="term" value="F:metal ion binding"/>
    <property type="evidence" value="ECO:0007669"/>
    <property type="project" value="UniProtKB-KW"/>
</dbReference>
<dbReference type="InterPro" id="IPR001433">
    <property type="entry name" value="OxRdtase_FAD/NAD-bd"/>
</dbReference>
<evidence type="ECO:0000259" key="15">
    <source>
        <dbReference type="PROSITE" id="PS01033"/>
    </source>
</evidence>
<dbReference type="InterPro" id="IPR039261">
    <property type="entry name" value="FNR_nucleotide-bd"/>
</dbReference>
<evidence type="ECO:0000256" key="8">
    <source>
        <dbReference type="ARBA" id="ARBA00022723"/>
    </source>
</evidence>
<reference evidence="17" key="1">
    <citation type="submission" date="2014-02" db="EMBL/GenBank/DDBJ databases">
        <authorList>
            <person name="Genoscope - CEA"/>
        </authorList>
    </citation>
    <scope>NUCLEOTIDE SEQUENCE</scope>
    <source>
        <strain evidence="17">LS3</strain>
    </source>
</reference>
<dbReference type="Gene3D" id="3.40.50.80">
    <property type="entry name" value="Nucleotide-binding domain of ferredoxin-NADP reductase (FNR) module"/>
    <property type="match status" value="1"/>
</dbReference>
<comment type="similarity">
    <text evidence="3">In the C-terminal section; belongs to the flavoprotein pyridine nucleotide cytochrome reductase family.</text>
</comment>
<protein>
    <recommendedName>
        <fullName evidence="4">nitric oxide dioxygenase</fullName>
        <ecNumber evidence="4">1.14.12.17</ecNumber>
    </recommendedName>
</protein>
<dbReference type="SUPFAM" id="SSF63380">
    <property type="entry name" value="Riboflavin synthase domain-like"/>
    <property type="match status" value="1"/>
</dbReference>
<accession>A0A060T0W4</accession>
<dbReference type="EMBL" id="HG937693">
    <property type="protein sequence ID" value="CDP34409.1"/>
    <property type="molecule type" value="Genomic_DNA"/>
</dbReference>
<dbReference type="GO" id="GO:0071949">
    <property type="term" value="F:FAD binding"/>
    <property type="evidence" value="ECO:0007669"/>
    <property type="project" value="TreeGrafter"/>
</dbReference>
<keyword evidence="9" id="KW-0274">FAD</keyword>
<dbReference type="InterPro" id="IPR009050">
    <property type="entry name" value="Globin-like_sf"/>
</dbReference>
<evidence type="ECO:0000259" key="16">
    <source>
        <dbReference type="PROSITE" id="PS51384"/>
    </source>
</evidence>
<dbReference type="EC" id="1.14.12.17" evidence="4"/>
<evidence type="ECO:0000256" key="2">
    <source>
        <dbReference type="ARBA" id="ARBA00001974"/>
    </source>
</evidence>
<dbReference type="InterPro" id="IPR017927">
    <property type="entry name" value="FAD-bd_FR_type"/>
</dbReference>
<dbReference type="GO" id="GO:0020037">
    <property type="term" value="F:heme binding"/>
    <property type="evidence" value="ECO:0007669"/>
    <property type="project" value="InterPro"/>
</dbReference>
<dbReference type="Pfam" id="PF00042">
    <property type="entry name" value="Globin"/>
    <property type="match status" value="1"/>
</dbReference>
<sequence length="401" mass="44991">MSLTKDQVDIIKATVPVLETRGEEITKYFYSKMLSENPDVSNFFNKTHQASFAQPRALAHSLLAYAHNIDNLDALSGLVERVAQKHCSLMVQPEHYPIVGKYLLIALSDVLGKDVATEAVLEAWGAAYQALANILIEAEALVYESSEKADGGWRGYRDFRVAFRGSEGKDVTSFYLKPVDGKPIAHPEAGQYLGFRFVLDSGAVFCRQYSISSVVEDDEPMYRVTVKRMPGGIISKHWHDRIHVGDVVKITPPCGDLVLDEKDTDSDLVMLCAGIGVTPLISMTQQALANGRNVEFVQADRYYNQRPFGRFLDKLGEKYPNFKYHGFFSDGSAEEKLPETSTRSRITPEALTKILDEHKGKNTSVYMVGPPNFMRDMKKTIEGLNRPELTLHYEFFGPFLD</sequence>
<evidence type="ECO:0000256" key="3">
    <source>
        <dbReference type="ARBA" id="ARBA00006401"/>
    </source>
</evidence>
<keyword evidence="8" id="KW-0479">Metal-binding</keyword>
<dbReference type="Gene3D" id="1.10.490.10">
    <property type="entry name" value="Globins"/>
    <property type="match status" value="1"/>
</dbReference>
<keyword evidence="10" id="KW-0521">NADP</keyword>
<keyword evidence="12" id="KW-0520">NAD</keyword>
<dbReference type="GO" id="GO:0009636">
    <property type="term" value="P:response to toxic substance"/>
    <property type="evidence" value="ECO:0007669"/>
    <property type="project" value="UniProtKB-KW"/>
</dbReference>
<dbReference type="Gene3D" id="2.40.30.10">
    <property type="entry name" value="Translation factors"/>
    <property type="match status" value="1"/>
</dbReference>
<evidence type="ECO:0000256" key="6">
    <source>
        <dbReference type="ARBA" id="ARBA00022617"/>
    </source>
</evidence>
<evidence type="ECO:0000256" key="11">
    <source>
        <dbReference type="ARBA" id="ARBA00023004"/>
    </source>
</evidence>
<evidence type="ECO:0000256" key="13">
    <source>
        <dbReference type="ARBA" id="ARBA00048649"/>
    </source>
</evidence>
<gene>
    <name evidence="17" type="ORF">GNLVRS02_ARAD1C11660g</name>
</gene>
<dbReference type="GO" id="GO:0071500">
    <property type="term" value="P:cellular response to nitrosative stress"/>
    <property type="evidence" value="ECO:0007669"/>
    <property type="project" value="TreeGrafter"/>
</dbReference>
<dbReference type="NCBIfam" id="NF009805">
    <property type="entry name" value="PRK13289.1"/>
    <property type="match status" value="1"/>
</dbReference>
<dbReference type="InterPro" id="IPR008333">
    <property type="entry name" value="Cbr1-like_FAD-bd_dom"/>
</dbReference>
<dbReference type="InterPro" id="IPR012292">
    <property type="entry name" value="Globin/Proto"/>
</dbReference>
<dbReference type="GO" id="GO:0008941">
    <property type="term" value="F:nitric oxide dioxygenase NAD(P)H activity"/>
    <property type="evidence" value="ECO:0007669"/>
    <property type="project" value="UniProtKB-EC"/>
</dbReference>
<keyword evidence="11" id="KW-0408">Iron</keyword>
<dbReference type="SUPFAM" id="SSF46458">
    <property type="entry name" value="Globin-like"/>
    <property type="match status" value="1"/>
</dbReference>
<reference evidence="17" key="2">
    <citation type="submission" date="2014-06" db="EMBL/GenBank/DDBJ databases">
        <title>The complete genome of Blastobotrys (Arxula) adeninivorans LS3 - a yeast of biotechnological interest.</title>
        <authorList>
            <person name="Kunze G."/>
            <person name="Gaillardin C."/>
            <person name="Czernicka M."/>
            <person name="Durrens P."/>
            <person name="Martin T."/>
            <person name="Boer E."/>
            <person name="Gabaldon T."/>
            <person name="Cruz J."/>
            <person name="Talla E."/>
            <person name="Marck C."/>
            <person name="Goffeau A."/>
            <person name="Barbe V."/>
            <person name="Baret P."/>
            <person name="Baronian K."/>
            <person name="Beier S."/>
            <person name="Bleykasten C."/>
            <person name="Bode R."/>
            <person name="Casaregola S."/>
            <person name="Despons L."/>
            <person name="Fairhead C."/>
            <person name="Giersberg M."/>
            <person name="Gierski P."/>
            <person name="Hahnel U."/>
            <person name="Hartmann A."/>
            <person name="Jankowska D."/>
            <person name="Jubin C."/>
            <person name="Jung P."/>
            <person name="Lafontaine I."/>
            <person name="Leh-Louis V."/>
            <person name="Lemaire M."/>
            <person name="Marcet-Houben M."/>
            <person name="Mascher M."/>
            <person name="Morel G."/>
            <person name="Richard G.-F."/>
            <person name="Riechen J."/>
            <person name="Sacerdot C."/>
            <person name="Sarkar A."/>
            <person name="Savel G."/>
            <person name="Schacherer J."/>
            <person name="Sherman D."/>
            <person name="Straub M.-L."/>
            <person name="Stein N."/>
            <person name="Thierry A."/>
            <person name="Trautwein-Schult A."/>
            <person name="Westhof E."/>
            <person name="Worch S."/>
            <person name="Dujon B."/>
            <person name="Souciet J.-L."/>
            <person name="Wincker P."/>
            <person name="Scholz U."/>
            <person name="Neuveglise N."/>
        </authorList>
    </citation>
    <scope>NUCLEOTIDE SEQUENCE</scope>
    <source>
        <strain evidence="17">LS3</strain>
    </source>
</reference>
<dbReference type="CDD" id="cd06184">
    <property type="entry name" value="flavohem_like_fad_nad_binding"/>
    <property type="match status" value="1"/>
</dbReference>
<dbReference type="PROSITE" id="PS01033">
    <property type="entry name" value="GLOBIN"/>
    <property type="match status" value="1"/>
</dbReference>
<dbReference type="PhylomeDB" id="A0A060T0W4"/>
<dbReference type="Pfam" id="PF00970">
    <property type="entry name" value="FAD_binding_6"/>
    <property type="match status" value="1"/>
</dbReference>
<dbReference type="SUPFAM" id="SSF52343">
    <property type="entry name" value="Ferredoxin reductase-like, C-terminal NADP-linked domain"/>
    <property type="match status" value="1"/>
</dbReference>
<dbReference type="AlphaFoldDB" id="A0A060T0W4"/>
<evidence type="ECO:0000256" key="7">
    <source>
        <dbReference type="ARBA" id="ARBA00022630"/>
    </source>
</evidence>
<dbReference type="GO" id="GO:0046210">
    <property type="term" value="P:nitric oxide catabolic process"/>
    <property type="evidence" value="ECO:0007669"/>
    <property type="project" value="TreeGrafter"/>
</dbReference>
<evidence type="ECO:0000256" key="14">
    <source>
        <dbReference type="ARBA" id="ARBA00049433"/>
    </source>
</evidence>
<evidence type="ECO:0000313" key="17">
    <source>
        <dbReference type="EMBL" id="CDP34409.1"/>
    </source>
</evidence>
<dbReference type="PANTHER" id="PTHR43396">
    <property type="entry name" value="FLAVOHEMOPROTEIN"/>
    <property type="match status" value="1"/>
</dbReference>
<evidence type="ECO:0000256" key="5">
    <source>
        <dbReference type="ARBA" id="ARBA00022575"/>
    </source>
</evidence>
<dbReference type="PROSITE" id="PS51384">
    <property type="entry name" value="FAD_FR"/>
    <property type="match status" value="1"/>
</dbReference>
<keyword evidence="6" id="KW-0349">Heme</keyword>
<comment type="cofactor">
    <cofactor evidence="1">
        <name>heme b</name>
        <dbReference type="ChEBI" id="CHEBI:60344"/>
    </cofactor>
</comment>
<organism evidence="17">
    <name type="scientific">Blastobotrys adeninivorans</name>
    <name type="common">Yeast</name>
    <name type="synonym">Arxula adeninivorans</name>
    <dbReference type="NCBI Taxonomy" id="409370"/>
    <lineage>
        <taxon>Eukaryota</taxon>
        <taxon>Fungi</taxon>
        <taxon>Dikarya</taxon>
        <taxon>Ascomycota</taxon>
        <taxon>Saccharomycotina</taxon>
        <taxon>Dipodascomycetes</taxon>
        <taxon>Dipodascales</taxon>
        <taxon>Trichomonascaceae</taxon>
        <taxon>Blastobotrys</taxon>
    </lineage>
</organism>
<evidence type="ECO:0000256" key="9">
    <source>
        <dbReference type="ARBA" id="ARBA00022827"/>
    </source>
</evidence>
<name>A0A060T0W4_BLAAD</name>
<evidence type="ECO:0000256" key="10">
    <source>
        <dbReference type="ARBA" id="ARBA00022857"/>
    </source>
</evidence>
<dbReference type="CDD" id="cd08922">
    <property type="entry name" value="FHb-globin"/>
    <property type="match status" value="1"/>
</dbReference>
<dbReference type="InterPro" id="IPR000971">
    <property type="entry name" value="Globin"/>
</dbReference>
<evidence type="ECO:0000256" key="12">
    <source>
        <dbReference type="ARBA" id="ARBA00023027"/>
    </source>
</evidence>
<dbReference type="PANTHER" id="PTHR43396:SF3">
    <property type="entry name" value="FLAVOHEMOPROTEIN"/>
    <property type="match status" value="1"/>
</dbReference>
<feature type="domain" description="FAD-binding FR-type" evidence="16">
    <location>
        <begin position="154"/>
        <end position="260"/>
    </location>
</feature>